<dbReference type="RefSeq" id="WP_179491299.1">
    <property type="nucleotide sequence ID" value="NZ_JACCBV010000001.1"/>
</dbReference>
<keyword evidence="2" id="KW-1185">Reference proteome</keyword>
<evidence type="ECO:0000313" key="2">
    <source>
        <dbReference type="Proteomes" id="UP000576969"/>
    </source>
</evidence>
<organism evidence="1 2">
    <name type="scientific">Microbacterium immunditiarum</name>
    <dbReference type="NCBI Taxonomy" id="337480"/>
    <lineage>
        <taxon>Bacteria</taxon>
        <taxon>Bacillati</taxon>
        <taxon>Actinomycetota</taxon>
        <taxon>Actinomycetes</taxon>
        <taxon>Micrococcales</taxon>
        <taxon>Microbacteriaceae</taxon>
        <taxon>Microbacterium</taxon>
    </lineage>
</organism>
<protein>
    <submittedName>
        <fullName evidence="1">Excisionase family DNA binding protein</fullName>
    </submittedName>
</protein>
<sequence>MSATPSDSRLLAPAQVAELLGISVDDVVDLVRTARIRGVRVGSSAQLRVFARSVNDYLDDLAEEERLAALWRESNEASFPELWGTGIVRNAD</sequence>
<accession>A0A7Y9GQT8</accession>
<evidence type="ECO:0000313" key="1">
    <source>
        <dbReference type="EMBL" id="NYE20973.1"/>
    </source>
</evidence>
<gene>
    <name evidence="1" type="ORF">BJ991_003001</name>
</gene>
<proteinExistence type="predicted"/>
<dbReference type="EMBL" id="JACCBV010000001">
    <property type="protein sequence ID" value="NYE20973.1"/>
    <property type="molecule type" value="Genomic_DNA"/>
</dbReference>
<dbReference type="Proteomes" id="UP000576969">
    <property type="component" value="Unassembled WGS sequence"/>
</dbReference>
<dbReference type="AlphaFoldDB" id="A0A7Y9GQT8"/>
<name>A0A7Y9GQT8_9MICO</name>
<comment type="caution">
    <text evidence="1">The sequence shown here is derived from an EMBL/GenBank/DDBJ whole genome shotgun (WGS) entry which is preliminary data.</text>
</comment>
<reference evidence="1 2" key="1">
    <citation type="submission" date="2020-07" db="EMBL/GenBank/DDBJ databases">
        <title>Sequencing the genomes of 1000 actinobacteria strains.</title>
        <authorList>
            <person name="Klenk H.-P."/>
        </authorList>
    </citation>
    <scope>NUCLEOTIDE SEQUENCE [LARGE SCALE GENOMIC DNA]</scope>
    <source>
        <strain evidence="1 2">DSM 24662</strain>
    </source>
</reference>